<keyword evidence="2" id="KW-1185">Reference proteome</keyword>
<dbReference type="Proteomes" id="UP001162992">
    <property type="component" value="Chromosome 1"/>
</dbReference>
<sequence length="163" mass="17408">MADAPASQSAEAVPTPPLPAPTDGQPSEAVAEAAPPPASATGPSFAEAWFDDPVEGEAAQKAALEMNERIEVKAMTVRQYLESTVVPLLLQGLQYLVLERPTNPVEYLAAFLLKNNPHKLEPPLEVKELPKEGESKEAEPASTFPDPIFTARPVEVKAPSEAD</sequence>
<dbReference type="EMBL" id="CM055092">
    <property type="protein sequence ID" value="KAJ7570008.1"/>
    <property type="molecule type" value="Genomic_DNA"/>
</dbReference>
<protein>
    <submittedName>
        <fullName evidence="1">Uncharacterized protein</fullName>
    </submittedName>
</protein>
<evidence type="ECO:0000313" key="2">
    <source>
        <dbReference type="Proteomes" id="UP001162992"/>
    </source>
</evidence>
<organism evidence="1 2">
    <name type="scientific">Diphasiastrum complanatum</name>
    <name type="common">Issler's clubmoss</name>
    <name type="synonym">Lycopodium complanatum</name>
    <dbReference type="NCBI Taxonomy" id="34168"/>
    <lineage>
        <taxon>Eukaryota</taxon>
        <taxon>Viridiplantae</taxon>
        <taxon>Streptophyta</taxon>
        <taxon>Embryophyta</taxon>
        <taxon>Tracheophyta</taxon>
        <taxon>Lycopodiopsida</taxon>
        <taxon>Lycopodiales</taxon>
        <taxon>Lycopodiaceae</taxon>
        <taxon>Lycopodioideae</taxon>
        <taxon>Diphasiastrum</taxon>
    </lineage>
</organism>
<proteinExistence type="predicted"/>
<gene>
    <name evidence="1" type="ORF">O6H91_01G103600</name>
</gene>
<comment type="caution">
    <text evidence="1">The sequence shown here is derived from an EMBL/GenBank/DDBJ whole genome shotgun (WGS) entry which is preliminary data.</text>
</comment>
<accession>A0ACC2EU95</accession>
<name>A0ACC2EU95_DIPCM</name>
<evidence type="ECO:0000313" key="1">
    <source>
        <dbReference type="EMBL" id="KAJ7570008.1"/>
    </source>
</evidence>
<reference evidence="2" key="1">
    <citation type="journal article" date="2024" name="Proc. Natl. Acad. Sci. U.S.A.">
        <title>Extraordinary preservation of gene collinearity over three hundred million years revealed in homosporous lycophytes.</title>
        <authorList>
            <person name="Li C."/>
            <person name="Wickell D."/>
            <person name="Kuo L.Y."/>
            <person name="Chen X."/>
            <person name="Nie B."/>
            <person name="Liao X."/>
            <person name="Peng D."/>
            <person name="Ji J."/>
            <person name="Jenkins J."/>
            <person name="Williams M."/>
            <person name="Shu S."/>
            <person name="Plott C."/>
            <person name="Barry K."/>
            <person name="Rajasekar S."/>
            <person name="Grimwood J."/>
            <person name="Han X."/>
            <person name="Sun S."/>
            <person name="Hou Z."/>
            <person name="He W."/>
            <person name="Dai G."/>
            <person name="Sun C."/>
            <person name="Schmutz J."/>
            <person name="Leebens-Mack J.H."/>
            <person name="Li F.W."/>
            <person name="Wang L."/>
        </authorList>
    </citation>
    <scope>NUCLEOTIDE SEQUENCE [LARGE SCALE GENOMIC DNA]</scope>
    <source>
        <strain evidence="2">cv. PW_Plant_1</strain>
    </source>
</reference>